<comment type="caution">
    <text evidence="2">The sequence shown here is derived from an EMBL/GenBank/DDBJ whole genome shotgun (WGS) entry which is preliminary data.</text>
</comment>
<feature type="compositionally biased region" description="Polar residues" evidence="1">
    <location>
        <begin position="137"/>
        <end position="147"/>
    </location>
</feature>
<proteinExistence type="predicted"/>
<name>A0A175RB60_9HYPH</name>
<dbReference type="AlphaFoldDB" id="A0A175RB60"/>
<evidence type="ECO:0008006" key="4">
    <source>
        <dbReference type="Google" id="ProtNLM"/>
    </source>
</evidence>
<reference evidence="2 3" key="1">
    <citation type="journal article" date="2016" name="Front. Microbiol.">
        <title>Genomic Resource of Rice Seed Associated Bacteria.</title>
        <authorList>
            <person name="Midha S."/>
            <person name="Bansal K."/>
            <person name="Sharma S."/>
            <person name="Kumar N."/>
            <person name="Patil P.P."/>
            <person name="Chaudhry V."/>
            <person name="Patil P.B."/>
        </authorList>
    </citation>
    <scope>NUCLEOTIDE SEQUENCE [LARGE SCALE GENOMIC DNA]</scope>
    <source>
        <strain evidence="2 3">NS226</strain>
    </source>
</reference>
<evidence type="ECO:0000256" key="1">
    <source>
        <dbReference type="SAM" id="MobiDB-lite"/>
    </source>
</evidence>
<evidence type="ECO:0000313" key="2">
    <source>
        <dbReference type="EMBL" id="KTQ96799.1"/>
    </source>
</evidence>
<gene>
    <name evidence="2" type="ORF">NS226_06690</name>
</gene>
<accession>A0A175RB60</accession>
<evidence type="ECO:0000313" key="3">
    <source>
        <dbReference type="Proteomes" id="UP000078272"/>
    </source>
</evidence>
<sequence length="160" mass="17858">MSHDVDLFGDPIPPGRGQRGRPAHVATRASRDKVLIGLALGWNNDRIANGLGISRPTLLKAYARELKTRDMARDRMDLRIVEKLFEGVNAGNVGAIKELRKVVERNDMMQAADAARFKSREPDEEKPKVLGKKEQRQANADAQTSQGRFAVPAPPRRHMQ</sequence>
<feature type="region of interest" description="Disordered" evidence="1">
    <location>
        <begin position="113"/>
        <end position="160"/>
    </location>
</feature>
<feature type="region of interest" description="Disordered" evidence="1">
    <location>
        <begin position="1"/>
        <end position="22"/>
    </location>
</feature>
<dbReference type="Proteomes" id="UP000078272">
    <property type="component" value="Unassembled WGS sequence"/>
</dbReference>
<organism evidence="2 3">
    <name type="scientific">Aureimonas ureilytica</name>
    <dbReference type="NCBI Taxonomy" id="401562"/>
    <lineage>
        <taxon>Bacteria</taxon>
        <taxon>Pseudomonadati</taxon>
        <taxon>Pseudomonadota</taxon>
        <taxon>Alphaproteobacteria</taxon>
        <taxon>Hyphomicrobiales</taxon>
        <taxon>Aurantimonadaceae</taxon>
        <taxon>Aureimonas</taxon>
    </lineage>
</organism>
<dbReference type="PATRIC" id="fig|401562.3.peg.628"/>
<dbReference type="EMBL" id="LDPZ01000013">
    <property type="protein sequence ID" value="KTQ96799.1"/>
    <property type="molecule type" value="Genomic_DNA"/>
</dbReference>
<feature type="compositionally biased region" description="Basic and acidic residues" evidence="1">
    <location>
        <begin position="115"/>
        <end position="136"/>
    </location>
</feature>
<protein>
    <recommendedName>
        <fullName evidence="4">Resolvase HTH domain-containing protein</fullName>
    </recommendedName>
</protein>